<evidence type="ECO:0000256" key="6">
    <source>
        <dbReference type="SAM" id="Phobius"/>
    </source>
</evidence>
<feature type="transmembrane region" description="Helical" evidence="6">
    <location>
        <begin position="93"/>
        <end position="110"/>
    </location>
</feature>
<dbReference type="PANTHER" id="PTHR23527">
    <property type="entry name" value="BLL3282 PROTEIN"/>
    <property type="match status" value="1"/>
</dbReference>
<proteinExistence type="predicted"/>
<dbReference type="PROSITE" id="PS50850">
    <property type="entry name" value="MFS"/>
    <property type="match status" value="1"/>
</dbReference>
<accession>A0ABS2PCP0</accession>
<comment type="subcellular location">
    <subcellularLocation>
        <location evidence="1">Cell membrane</location>
        <topology evidence="1">Multi-pass membrane protein</topology>
    </subcellularLocation>
</comment>
<dbReference type="InterPro" id="IPR052952">
    <property type="entry name" value="MFS-Transporter"/>
</dbReference>
<dbReference type="Proteomes" id="UP000741863">
    <property type="component" value="Unassembled WGS sequence"/>
</dbReference>
<sequence length="399" mass="43380">MNPWRMLIWLLIAQILIAFIGRGVSPLGVFIGESLQLTNAQIGMLPAALFFGQFVASIPFGVFVDRVGTRRLLLVLTLVLGISFSLVSFATPFWLVLVLMAIGGVGYGAYHPVSTRGILYWFDSLQRGTAMGIKQMGVTVGSALAAFLLVPLSEMFHWRPVLFVSSLVLIIGGLICYYYYRDAVVSMPKTKNVRISRQLLSMFSNRRLLLLTIGAMTLSASQMSLNTYLILYATNHLLVSIVFAGMLLVISEVGGSLGRVIWGMVSDRLFQGNRMIILCMIATISTLGFVTLATLSEGVNLVVLVLIIFVLGFCLAGYNGLWMNAATEIVPKEQAGLSSGFSTSIGAWGVILGPPLFGLIADVTGSYSASWVVMAVLMFFVAILFLLLNQSLRNESIDT</sequence>
<gene>
    <name evidence="8" type="ORF">JOD17_002292</name>
</gene>
<feature type="transmembrane region" description="Helical" evidence="6">
    <location>
        <begin position="42"/>
        <end position="64"/>
    </location>
</feature>
<keyword evidence="9" id="KW-1185">Reference proteome</keyword>
<feature type="transmembrane region" description="Helical" evidence="6">
    <location>
        <begin position="369"/>
        <end position="388"/>
    </location>
</feature>
<feature type="transmembrane region" description="Helical" evidence="6">
    <location>
        <begin position="301"/>
        <end position="323"/>
    </location>
</feature>
<feature type="transmembrane region" description="Helical" evidence="6">
    <location>
        <begin position="208"/>
        <end position="231"/>
    </location>
</feature>
<dbReference type="EMBL" id="JAFBEC010000006">
    <property type="protein sequence ID" value="MBM7633198.1"/>
    <property type="molecule type" value="Genomic_DNA"/>
</dbReference>
<dbReference type="RefSeq" id="WP_204697773.1">
    <property type="nucleotide sequence ID" value="NZ_JAFBEC010000006.1"/>
</dbReference>
<keyword evidence="4 6" id="KW-1133">Transmembrane helix</keyword>
<comment type="caution">
    <text evidence="8">The sequence shown here is derived from an EMBL/GenBank/DDBJ whole genome shotgun (WGS) entry which is preliminary data.</text>
</comment>
<keyword evidence="5 6" id="KW-0472">Membrane</keyword>
<feature type="transmembrane region" description="Helical" evidence="6">
    <location>
        <begin position="237"/>
        <end position="262"/>
    </location>
</feature>
<feature type="transmembrane region" description="Helical" evidence="6">
    <location>
        <begin position="131"/>
        <end position="152"/>
    </location>
</feature>
<dbReference type="PANTHER" id="PTHR23527:SF1">
    <property type="entry name" value="BLL3282 PROTEIN"/>
    <property type="match status" value="1"/>
</dbReference>
<evidence type="ECO:0000313" key="9">
    <source>
        <dbReference type="Proteomes" id="UP000741863"/>
    </source>
</evidence>
<dbReference type="Gene3D" id="1.20.1250.20">
    <property type="entry name" value="MFS general substrate transporter like domains"/>
    <property type="match status" value="2"/>
</dbReference>
<evidence type="ECO:0000256" key="2">
    <source>
        <dbReference type="ARBA" id="ARBA00022448"/>
    </source>
</evidence>
<evidence type="ECO:0000256" key="3">
    <source>
        <dbReference type="ARBA" id="ARBA00022692"/>
    </source>
</evidence>
<dbReference type="InterPro" id="IPR020846">
    <property type="entry name" value="MFS_dom"/>
</dbReference>
<feature type="transmembrane region" description="Helical" evidence="6">
    <location>
        <begin position="335"/>
        <end position="357"/>
    </location>
</feature>
<organism evidence="8 9">
    <name type="scientific">Geomicrobium sediminis</name>
    <dbReference type="NCBI Taxonomy" id="1347788"/>
    <lineage>
        <taxon>Bacteria</taxon>
        <taxon>Bacillati</taxon>
        <taxon>Bacillota</taxon>
        <taxon>Bacilli</taxon>
        <taxon>Bacillales</taxon>
        <taxon>Geomicrobium</taxon>
    </lineage>
</organism>
<protein>
    <submittedName>
        <fullName evidence="8">Sugar phosphate permease</fullName>
    </submittedName>
</protein>
<evidence type="ECO:0000259" key="7">
    <source>
        <dbReference type="PROSITE" id="PS50850"/>
    </source>
</evidence>
<evidence type="ECO:0000313" key="8">
    <source>
        <dbReference type="EMBL" id="MBM7633198.1"/>
    </source>
</evidence>
<feature type="transmembrane region" description="Helical" evidence="6">
    <location>
        <begin position="158"/>
        <end position="180"/>
    </location>
</feature>
<evidence type="ECO:0000256" key="1">
    <source>
        <dbReference type="ARBA" id="ARBA00004651"/>
    </source>
</evidence>
<dbReference type="InterPro" id="IPR011701">
    <property type="entry name" value="MFS"/>
</dbReference>
<keyword evidence="2" id="KW-0813">Transport</keyword>
<dbReference type="SUPFAM" id="SSF103473">
    <property type="entry name" value="MFS general substrate transporter"/>
    <property type="match status" value="1"/>
</dbReference>
<feature type="transmembrane region" description="Helical" evidence="6">
    <location>
        <begin position="274"/>
        <end position="295"/>
    </location>
</feature>
<feature type="domain" description="Major facilitator superfamily (MFS) profile" evidence="7">
    <location>
        <begin position="6"/>
        <end position="393"/>
    </location>
</feature>
<feature type="transmembrane region" description="Helical" evidence="6">
    <location>
        <begin position="71"/>
        <end position="87"/>
    </location>
</feature>
<dbReference type="InterPro" id="IPR036259">
    <property type="entry name" value="MFS_trans_sf"/>
</dbReference>
<keyword evidence="3 6" id="KW-0812">Transmembrane</keyword>
<evidence type="ECO:0000256" key="4">
    <source>
        <dbReference type="ARBA" id="ARBA00022989"/>
    </source>
</evidence>
<evidence type="ECO:0000256" key="5">
    <source>
        <dbReference type="ARBA" id="ARBA00023136"/>
    </source>
</evidence>
<name>A0ABS2PCP0_9BACL</name>
<reference evidence="8 9" key="1">
    <citation type="submission" date="2021-01" db="EMBL/GenBank/DDBJ databases">
        <title>Genomic Encyclopedia of Type Strains, Phase IV (KMG-IV): sequencing the most valuable type-strain genomes for metagenomic binning, comparative biology and taxonomic classification.</title>
        <authorList>
            <person name="Goeker M."/>
        </authorList>
    </citation>
    <scope>NUCLEOTIDE SEQUENCE [LARGE SCALE GENOMIC DNA]</scope>
    <source>
        <strain evidence="8 9">DSM 25540</strain>
    </source>
</reference>
<dbReference type="Pfam" id="PF07690">
    <property type="entry name" value="MFS_1"/>
    <property type="match status" value="1"/>
</dbReference>